<protein>
    <recommendedName>
        <fullName evidence="1">AMP-activated protein kinase glycogen-binding domain-containing protein</fullName>
    </recommendedName>
</protein>
<evidence type="ECO:0000313" key="3">
    <source>
        <dbReference type="Proteomes" id="UP000241769"/>
    </source>
</evidence>
<sequence>MSNNSLLVPLSHSDSILVLGSALSTAPFSRMPYTTNHPNRGLLNSLIQQHRNNGYDITFRGKAAFRILNDTTVDDATIDVWYAVAQANTNADWEGLRDAIVPPGLYGALWASQALARIAAAWKAQKFNSSPNINLVWPYGGRDVYIKGTWTNWQPIRMVYNGSVHTYPLFYSFGVKYIYCFILDGKVCHNGLSAAEPNVYGGYNNYYYGPQLMGSPARDSALNQSSTQFYNISRIV</sequence>
<dbReference type="SUPFAM" id="SSF81296">
    <property type="entry name" value="E set domains"/>
    <property type="match status" value="1"/>
</dbReference>
<gene>
    <name evidence="2" type="ORF">PROFUN_14905</name>
</gene>
<accession>A0A2P6MY78</accession>
<dbReference type="Proteomes" id="UP000241769">
    <property type="component" value="Unassembled WGS sequence"/>
</dbReference>
<evidence type="ECO:0000259" key="1">
    <source>
        <dbReference type="Pfam" id="PF16561"/>
    </source>
</evidence>
<dbReference type="AlphaFoldDB" id="A0A2P6MY78"/>
<keyword evidence="3" id="KW-1185">Reference proteome</keyword>
<dbReference type="Pfam" id="PF16561">
    <property type="entry name" value="AMPK1_CBM"/>
    <property type="match status" value="1"/>
</dbReference>
<dbReference type="InterPro" id="IPR014756">
    <property type="entry name" value="Ig_E-set"/>
</dbReference>
<name>A0A2P6MY78_9EUKA</name>
<proteinExistence type="predicted"/>
<dbReference type="Gene3D" id="2.60.40.10">
    <property type="entry name" value="Immunoglobulins"/>
    <property type="match status" value="1"/>
</dbReference>
<dbReference type="InterPro" id="IPR032640">
    <property type="entry name" value="AMPK1_CBM"/>
</dbReference>
<organism evidence="2 3">
    <name type="scientific">Planoprotostelium fungivorum</name>
    <dbReference type="NCBI Taxonomy" id="1890364"/>
    <lineage>
        <taxon>Eukaryota</taxon>
        <taxon>Amoebozoa</taxon>
        <taxon>Evosea</taxon>
        <taxon>Variosea</taxon>
        <taxon>Cavosteliida</taxon>
        <taxon>Cavosteliaceae</taxon>
        <taxon>Planoprotostelium</taxon>
    </lineage>
</organism>
<dbReference type="EMBL" id="MDYQ01000309">
    <property type="protein sequence ID" value="PRP76669.1"/>
    <property type="molecule type" value="Genomic_DNA"/>
</dbReference>
<reference evidence="2 3" key="1">
    <citation type="journal article" date="2018" name="Genome Biol. Evol.">
        <title>Multiple Roots of Fruiting Body Formation in Amoebozoa.</title>
        <authorList>
            <person name="Hillmann F."/>
            <person name="Forbes G."/>
            <person name="Novohradska S."/>
            <person name="Ferling I."/>
            <person name="Riege K."/>
            <person name="Groth M."/>
            <person name="Westermann M."/>
            <person name="Marz M."/>
            <person name="Spaller T."/>
            <person name="Winckler T."/>
            <person name="Schaap P."/>
            <person name="Glockner G."/>
        </authorList>
    </citation>
    <scope>NUCLEOTIDE SEQUENCE [LARGE SCALE GENOMIC DNA]</scope>
    <source>
        <strain evidence="2 3">Jena</strain>
    </source>
</reference>
<dbReference type="InParanoid" id="A0A2P6MY78"/>
<dbReference type="OrthoDB" id="531008at2759"/>
<feature type="domain" description="AMP-activated protein kinase glycogen-binding" evidence="1">
    <location>
        <begin position="134"/>
        <end position="207"/>
    </location>
</feature>
<dbReference type="InterPro" id="IPR013783">
    <property type="entry name" value="Ig-like_fold"/>
</dbReference>
<evidence type="ECO:0000313" key="2">
    <source>
        <dbReference type="EMBL" id="PRP76669.1"/>
    </source>
</evidence>
<comment type="caution">
    <text evidence="2">The sequence shown here is derived from an EMBL/GenBank/DDBJ whole genome shotgun (WGS) entry which is preliminary data.</text>
</comment>